<reference evidence="2" key="1">
    <citation type="submission" date="2021-01" db="EMBL/GenBank/DDBJ databases">
        <authorList>
            <person name="Corre E."/>
            <person name="Pelletier E."/>
            <person name="Niang G."/>
            <person name="Scheremetjew M."/>
            <person name="Finn R."/>
            <person name="Kale V."/>
            <person name="Holt S."/>
            <person name="Cochrane G."/>
            <person name="Meng A."/>
            <person name="Brown T."/>
            <person name="Cohen L."/>
        </authorList>
    </citation>
    <scope>NUCLEOTIDE SEQUENCE</scope>
    <source>
        <strain evidence="2">308</strain>
    </source>
</reference>
<proteinExistence type="predicted"/>
<name>A0A6U5J226_9STRA</name>
<accession>A0A6U5J226</accession>
<dbReference type="EMBL" id="HBFR01028040">
    <property type="protein sequence ID" value="CAD8893107.1"/>
    <property type="molecule type" value="Transcribed_RNA"/>
</dbReference>
<evidence type="ECO:0000313" key="3">
    <source>
        <dbReference type="EMBL" id="CAD8893108.1"/>
    </source>
</evidence>
<evidence type="ECO:0000256" key="1">
    <source>
        <dbReference type="SAM" id="MobiDB-lite"/>
    </source>
</evidence>
<dbReference type="AlphaFoldDB" id="A0A6U5J226"/>
<feature type="region of interest" description="Disordered" evidence="1">
    <location>
        <begin position="1"/>
        <end position="27"/>
    </location>
</feature>
<dbReference type="EMBL" id="HBFR01028041">
    <property type="protein sequence ID" value="CAD8893108.1"/>
    <property type="molecule type" value="Transcribed_RNA"/>
</dbReference>
<gene>
    <name evidence="2" type="ORF">CHYS00102_LOCUS20316</name>
    <name evidence="3" type="ORF">CHYS00102_LOCUS20317</name>
</gene>
<protein>
    <submittedName>
        <fullName evidence="2">Uncharacterized protein</fullName>
    </submittedName>
</protein>
<sequence>MDTHCSKIPPNADNDVDDRSGGPNTLAMSEPLHYVNIADPNGMSTNITHGLTRCFSSEGNLRQMRTLNDNSDDYTITESSNGSSPCSSVSSPRKRRRRRGKIAAHNFSCFGPARSFIKKSKSAGCFFSHFGLQKRRRRRLGHRDLGGIEDIGSICDRRSIREHSNSGISNLASPMSEDTVVGPFVSSSPPAATPTTTAMAAAAAVQTDPFRQWKCCHLSPPVWFGAGMACGAFLNFQKSETVAVVGLVVAILGDLIWTIGEVACTNKEDGFFGILLVFLRSVILWIKCKRSVVHSTVVRTKSLISTTSVFF</sequence>
<feature type="region of interest" description="Disordered" evidence="1">
    <location>
        <begin position="71"/>
        <end position="100"/>
    </location>
</feature>
<organism evidence="2">
    <name type="scientific">Corethron hystrix</name>
    <dbReference type="NCBI Taxonomy" id="216773"/>
    <lineage>
        <taxon>Eukaryota</taxon>
        <taxon>Sar</taxon>
        <taxon>Stramenopiles</taxon>
        <taxon>Ochrophyta</taxon>
        <taxon>Bacillariophyta</taxon>
        <taxon>Coscinodiscophyceae</taxon>
        <taxon>Corethrophycidae</taxon>
        <taxon>Corethrales</taxon>
        <taxon>Corethraceae</taxon>
        <taxon>Corethron</taxon>
    </lineage>
</organism>
<feature type="compositionally biased region" description="Low complexity" evidence="1">
    <location>
        <begin position="79"/>
        <end position="91"/>
    </location>
</feature>
<evidence type="ECO:0000313" key="2">
    <source>
        <dbReference type="EMBL" id="CAD8893107.1"/>
    </source>
</evidence>